<dbReference type="InterPro" id="IPR036928">
    <property type="entry name" value="AS_sf"/>
</dbReference>
<evidence type="ECO:0000259" key="2">
    <source>
        <dbReference type="Pfam" id="PF01425"/>
    </source>
</evidence>
<dbReference type="InterPro" id="IPR023631">
    <property type="entry name" value="Amidase_dom"/>
</dbReference>
<sequence>MNEREYIQYDAVDLAGLLASGQVTPVELMECAIRLASSVGAMYNAICLPEYDAARSFARQWKQTGPFSGIPFLLKDSGLPSRRLKSNIGSNLFAGIEHEIDATLCQRFETAGLLAFARTTVPELCMAPTTEAKANGGPTLNPYDRTRSSGGSSGGAAVAVAAGIVPVAHASDGGGSIRIPASCCGVFGLKSSRGRIPMGPLRGEGWGGLATDGVLSRTVRDTATALDAVGGYEPGAPYASPVGAPLTGFVLRPFDRPLRIKVWRDPLTAVELAPECVGALEKATQLFASLGHVVESARAPAELQYERFVAAHTRVLAANLALTVDGRLAVQKRALTSDDLEEAMLDGYEVGQAITAKQYAADIATFHSIGRALDRCFVDCDLILTSTLTRPAAPHGELAMRGSFVDFRESVARYSTHLAIVNASGQPAANLPLHWTEAGLPVGVQVIAPFGREDLLVQFASQVEATGVWQPSVLKP</sequence>
<protein>
    <submittedName>
        <fullName evidence="3">Amidase</fullName>
    </submittedName>
</protein>
<dbReference type="InterPro" id="IPR000120">
    <property type="entry name" value="Amidase"/>
</dbReference>
<dbReference type="AlphaFoldDB" id="A0A7Z2G712"/>
<feature type="domain" description="Amidase" evidence="2">
    <location>
        <begin position="38"/>
        <end position="456"/>
    </location>
</feature>
<dbReference type="EMBL" id="CP046910">
    <property type="protein sequence ID" value="QGZ56388.1"/>
    <property type="molecule type" value="Genomic_DNA"/>
</dbReference>
<dbReference type="InterPro" id="IPR020556">
    <property type="entry name" value="Amidase_CS"/>
</dbReference>
<dbReference type="Pfam" id="PF01425">
    <property type="entry name" value="Amidase"/>
    <property type="match status" value="1"/>
</dbReference>
<reference evidence="3 4" key="1">
    <citation type="submission" date="2019-12" db="EMBL/GenBank/DDBJ databases">
        <title>Paraburkholderia acidiphila 7Q-K02 sp. nov and Paraburkholderia acidisoli DHF22 sp. nov., two strains isolated from forest soil.</title>
        <authorList>
            <person name="Gao Z."/>
            <person name="Qiu L."/>
        </authorList>
    </citation>
    <scope>NUCLEOTIDE SEQUENCE [LARGE SCALE GENOMIC DNA]</scope>
    <source>
        <strain evidence="3 4">7Q-K02</strain>
    </source>
</reference>
<evidence type="ECO:0000256" key="1">
    <source>
        <dbReference type="ARBA" id="ARBA00009199"/>
    </source>
</evidence>
<organism evidence="3 4">
    <name type="scientific">Paraburkholderia acidiphila</name>
    <dbReference type="NCBI Taxonomy" id="2571747"/>
    <lineage>
        <taxon>Bacteria</taxon>
        <taxon>Pseudomonadati</taxon>
        <taxon>Pseudomonadota</taxon>
        <taxon>Betaproteobacteria</taxon>
        <taxon>Burkholderiales</taxon>
        <taxon>Burkholderiaceae</taxon>
        <taxon>Paraburkholderia</taxon>
    </lineage>
</organism>
<evidence type="ECO:0000313" key="4">
    <source>
        <dbReference type="Proteomes" id="UP000434209"/>
    </source>
</evidence>
<dbReference type="KEGG" id="pacp:FAZ97_15460"/>
<dbReference type="Proteomes" id="UP000434209">
    <property type="component" value="Chromosome 2"/>
</dbReference>
<dbReference type="Gene3D" id="3.90.1300.10">
    <property type="entry name" value="Amidase signature (AS) domain"/>
    <property type="match status" value="1"/>
</dbReference>
<dbReference type="RefSeq" id="WP_158759351.1">
    <property type="nucleotide sequence ID" value="NZ_CP046910.1"/>
</dbReference>
<dbReference type="PROSITE" id="PS00571">
    <property type="entry name" value="AMIDASES"/>
    <property type="match status" value="1"/>
</dbReference>
<evidence type="ECO:0000313" key="3">
    <source>
        <dbReference type="EMBL" id="QGZ56388.1"/>
    </source>
</evidence>
<dbReference type="SUPFAM" id="SSF75304">
    <property type="entry name" value="Amidase signature (AS) enzymes"/>
    <property type="match status" value="1"/>
</dbReference>
<accession>A0A7Z2G712</accession>
<gene>
    <name evidence="3" type="ORF">FAZ97_15460</name>
</gene>
<comment type="similarity">
    <text evidence="1">Belongs to the amidase family.</text>
</comment>
<dbReference type="PANTHER" id="PTHR11895">
    <property type="entry name" value="TRANSAMIDASE"/>
    <property type="match status" value="1"/>
</dbReference>
<dbReference type="OrthoDB" id="9811471at2"/>
<proteinExistence type="inferred from homology"/>
<name>A0A7Z2G712_9BURK</name>
<dbReference type="GO" id="GO:0003824">
    <property type="term" value="F:catalytic activity"/>
    <property type="evidence" value="ECO:0007669"/>
    <property type="project" value="InterPro"/>
</dbReference>
<dbReference type="PANTHER" id="PTHR11895:SF7">
    <property type="entry name" value="GLUTAMYL-TRNA(GLN) AMIDOTRANSFERASE SUBUNIT A, MITOCHONDRIAL"/>
    <property type="match status" value="1"/>
</dbReference>
<keyword evidence="4" id="KW-1185">Reference proteome</keyword>